<keyword evidence="5 9" id="KW-0472">Membrane</keyword>
<keyword evidence="12" id="KW-1185">Reference proteome</keyword>
<dbReference type="PRINTS" id="PR00237">
    <property type="entry name" value="GPCRRHODOPSN"/>
</dbReference>
<comment type="caution">
    <text evidence="11">The sequence shown here is derived from an EMBL/GenBank/DDBJ whole genome shotgun (WGS) entry which is preliminary data.</text>
</comment>
<reference evidence="11 12" key="1">
    <citation type="submission" date="2018-03" db="EMBL/GenBank/DDBJ databases">
        <title>Draft genome sequence of Rohu Carp (Labeo rohita).</title>
        <authorList>
            <person name="Das P."/>
            <person name="Kushwaha B."/>
            <person name="Joshi C.G."/>
            <person name="Kumar D."/>
            <person name="Nagpure N.S."/>
            <person name="Sahoo L."/>
            <person name="Das S.P."/>
            <person name="Bit A."/>
            <person name="Patnaik S."/>
            <person name="Meher P.K."/>
            <person name="Jayasankar P."/>
            <person name="Koringa P.G."/>
            <person name="Patel N.V."/>
            <person name="Hinsu A.T."/>
            <person name="Kumar R."/>
            <person name="Pandey M."/>
            <person name="Agarwal S."/>
            <person name="Srivastava S."/>
            <person name="Singh M."/>
            <person name="Iquebal M.A."/>
            <person name="Jaiswal S."/>
            <person name="Angadi U.B."/>
            <person name="Kumar N."/>
            <person name="Raza M."/>
            <person name="Shah T.M."/>
            <person name="Rai A."/>
            <person name="Jena J.K."/>
        </authorList>
    </citation>
    <scope>NUCLEOTIDE SEQUENCE [LARGE SCALE GENOMIC DNA]</scope>
    <source>
        <strain evidence="11">DASCIFA01</strain>
        <tissue evidence="11">Testis</tissue>
    </source>
</reference>
<proteinExistence type="predicted"/>
<gene>
    <name evidence="11" type="ORF">ROHU_013451</name>
</gene>
<dbReference type="Pfam" id="PF00001">
    <property type="entry name" value="7tm_1"/>
    <property type="match status" value="1"/>
</dbReference>
<feature type="transmembrane region" description="Helical" evidence="9">
    <location>
        <begin position="516"/>
        <end position="541"/>
    </location>
</feature>
<dbReference type="SUPFAM" id="SSF81321">
    <property type="entry name" value="Family A G protein-coupled receptor-like"/>
    <property type="match status" value="1"/>
</dbReference>
<feature type="transmembrane region" description="Helical" evidence="9">
    <location>
        <begin position="667"/>
        <end position="694"/>
    </location>
</feature>
<feature type="domain" description="G-protein coupled receptors family 1 profile" evidence="10">
    <location>
        <begin position="532"/>
        <end position="794"/>
    </location>
</feature>
<evidence type="ECO:0000256" key="8">
    <source>
        <dbReference type="SAM" id="MobiDB-lite"/>
    </source>
</evidence>
<keyword evidence="7" id="KW-0807">Transducer</keyword>
<dbReference type="AlphaFoldDB" id="A0A498L4X4"/>
<evidence type="ECO:0000256" key="4">
    <source>
        <dbReference type="ARBA" id="ARBA00023040"/>
    </source>
</evidence>
<dbReference type="Gene3D" id="1.20.1070.10">
    <property type="entry name" value="Rhodopsin 7-helix transmembrane proteins"/>
    <property type="match status" value="1"/>
</dbReference>
<evidence type="ECO:0000259" key="10">
    <source>
        <dbReference type="PROSITE" id="PS50262"/>
    </source>
</evidence>
<evidence type="ECO:0000313" key="12">
    <source>
        <dbReference type="Proteomes" id="UP000290572"/>
    </source>
</evidence>
<feature type="transmembrane region" description="Helical" evidence="9">
    <location>
        <begin position="583"/>
        <end position="609"/>
    </location>
</feature>
<comment type="subcellular location">
    <subcellularLocation>
        <location evidence="1">Membrane</location>
        <topology evidence="1">Multi-pass membrane protein</topology>
    </subcellularLocation>
</comment>
<dbReference type="PANTHER" id="PTHR45695:SF29">
    <property type="entry name" value="SOMATOSTATIN RECEPTOR TYPE 3 ISOFORM X2"/>
    <property type="match status" value="1"/>
</dbReference>
<evidence type="ECO:0000256" key="5">
    <source>
        <dbReference type="ARBA" id="ARBA00023136"/>
    </source>
</evidence>
<evidence type="ECO:0000256" key="9">
    <source>
        <dbReference type="SAM" id="Phobius"/>
    </source>
</evidence>
<keyword evidence="3 9" id="KW-1133">Transmembrane helix</keyword>
<protein>
    <submittedName>
        <fullName evidence="11">Leucine-rich repeat-containing 16B-like protein</fullName>
    </submittedName>
</protein>
<evidence type="ECO:0000256" key="7">
    <source>
        <dbReference type="ARBA" id="ARBA00023224"/>
    </source>
</evidence>
<sequence length="854" mass="93242">MRRLEDGGTARRTHRHADILDVVEDDFGISIDTIAIKKRSSRTRRIRPVSNRLSLGEDPNSSPLVSTPQTSAPLSRSASWEGLSTLPTQGSPLRHVTHVRPRPPRRHRTAHAPFEAHCSENGGVSLLDDGLPDFYTKRVLPDSQLSSHHHAQALRRKKRRSVLSIFSGFRKNRNSTISYQESDSTGRGGACGEECRTNIATENVYSLIQHPKDRGRLELGTEGTNGRLVGPGVQRTPQLSGRSVQGIPLPGMMGISPSCFSQRQSPDYSEVFGSSEEIGYGEHEMDRHSDIIAKGHTPSIDRQSESGRQESQSDSQKKPDSLMDSQLLETRKRPEPPPQSAKPSLAKTRQRHLEESSDKSTEDSGELREKDEEKDDRGCGEDQKDQKPEGQTPPIPEKPCYYSPHTSPIDSSPHDVANENQPPAALPTSAKPVLHSASVDSALLQGDEIKSSPVGPMKPHRNRKANSCDTDGSELTFNKARLVNGYQLISTQAIMPAIVNLLFNTVSTNTTISFSLVLPLVSILSLLVGVGGHLLMWLVLMRNPRRRSKPSSVLLLNLSFADLCALLTLPCVLLSASSQNWQLGGGVCVLLSFMTSLTAGVDIFSLAALSVLRYRIVAPSTRPPATPAQVAGTVAVIWLVSIAMALPKVTYIQFDSGCTWSVGRGHWLGFLVPAFLVYYVAPLLCIALHCGLIITHLYRCRGTLAADHRNKKATALLIGSTLVFAISWLPYYVLEFVNVLSPSLNSVSSPASPASSSIAPSPASSTEVSLLWEVTSLSAILLICLAPCWNPPLYFLLSKPALRQLRGLLPIMHQHWRAATLLQHVVPKHAPTQPHSQPGSQHVPQHILAATHPQ</sequence>
<organism evidence="11 12">
    <name type="scientific">Labeo rohita</name>
    <name type="common">Indian major carp</name>
    <name type="synonym">Cyprinus rohita</name>
    <dbReference type="NCBI Taxonomy" id="84645"/>
    <lineage>
        <taxon>Eukaryota</taxon>
        <taxon>Metazoa</taxon>
        <taxon>Chordata</taxon>
        <taxon>Craniata</taxon>
        <taxon>Vertebrata</taxon>
        <taxon>Euteleostomi</taxon>
        <taxon>Actinopterygii</taxon>
        <taxon>Neopterygii</taxon>
        <taxon>Teleostei</taxon>
        <taxon>Ostariophysi</taxon>
        <taxon>Cypriniformes</taxon>
        <taxon>Cyprinidae</taxon>
        <taxon>Labeoninae</taxon>
        <taxon>Labeonini</taxon>
        <taxon>Labeo</taxon>
    </lineage>
</organism>
<evidence type="ECO:0000256" key="1">
    <source>
        <dbReference type="ARBA" id="ARBA00004141"/>
    </source>
</evidence>
<dbReference type="InterPro" id="IPR031943">
    <property type="entry name" value="CARMIL_C"/>
</dbReference>
<dbReference type="Pfam" id="PF16000">
    <property type="entry name" value="CARMIL_C"/>
    <property type="match status" value="1"/>
</dbReference>
<dbReference type="STRING" id="84645.A0A498L4X4"/>
<dbReference type="Proteomes" id="UP000290572">
    <property type="component" value="Unassembled WGS sequence"/>
</dbReference>
<keyword evidence="2 9" id="KW-0812">Transmembrane</keyword>
<evidence type="ECO:0000313" key="11">
    <source>
        <dbReference type="EMBL" id="RXN03432.1"/>
    </source>
</evidence>
<feature type="region of interest" description="Disordered" evidence="8">
    <location>
        <begin position="40"/>
        <end position="108"/>
    </location>
</feature>
<dbReference type="FunFam" id="1.20.1070.10:FF:001015">
    <property type="entry name" value="Si:ch211-119o8.4"/>
    <property type="match status" value="1"/>
</dbReference>
<feature type="compositionally biased region" description="Basic residues" evidence="8">
    <location>
        <begin position="95"/>
        <end position="108"/>
    </location>
</feature>
<feature type="transmembrane region" description="Helical" evidence="9">
    <location>
        <begin position="777"/>
        <end position="797"/>
    </location>
</feature>
<accession>A0A498L4X4</accession>
<dbReference type="PANTHER" id="PTHR45695">
    <property type="entry name" value="LEUCOKININ RECEPTOR-RELATED"/>
    <property type="match status" value="1"/>
</dbReference>
<keyword evidence="6" id="KW-0675">Receptor</keyword>
<evidence type="ECO:0000256" key="2">
    <source>
        <dbReference type="ARBA" id="ARBA00022692"/>
    </source>
</evidence>
<evidence type="ECO:0000256" key="6">
    <source>
        <dbReference type="ARBA" id="ARBA00023170"/>
    </source>
</evidence>
<dbReference type="GO" id="GO:0005886">
    <property type="term" value="C:plasma membrane"/>
    <property type="evidence" value="ECO:0007669"/>
    <property type="project" value="TreeGrafter"/>
</dbReference>
<feature type="region of interest" description="Disordered" evidence="8">
    <location>
        <begin position="297"/>
        <end position="432"/>
    </location>
</feature>
<dbReference type="InterPro" id="IPR017452">
    <property type="entry name" value="GPCR_Rhodpsn_7TM"/>
</dbReference>
<dbReference type="PROSITE" id="PS50262">
    <property type="entry name" value="G_PROTEIN_RECEP_F1_2"/>
    <property type="match status" value="1"/>
</dbReference>
<dbReference type="InterPro" id="IPR000276">
    <property type="entry name" value="GPCR_Rhodpsn"/>
</dbReference>
<dbReference type="CDD" id="cd00637">
    <property type="entry name" value="7tm_classA_rhodopsin-like"/>
    <property type="match status" value="1"/>
</dbReference>
<feature type="transmembrane region" description="Helical" evidence="9">
    <location>
        <begin position="553"/>
        <end position="577"/>
    </location>
</feature>
<name>A0A498L4X4_LABRO</name>
<dbReference type="GO" id="GO:0004930">
    <property type="term" value="F:G protein-coupled receptor activity"/>
    <property type="evidence" value="ECO:0007669"/>
    <property type="project" value="UniProtKB-KW"/>
</dbReference>
<feature type="region of interest" description="Disordered" evidence="8">
    <location>
        <begin position="447"/>
        <end position="470"/>
    </location>
</feature>
<feature type="region of interest" description="Disordered" evidence="8">
    <location>
        <begin position="221"/>
        <end position="241"/>
    </location>
</feature>
<keyword evidence="4" id="KW-0297">G-protein coupled receptor</keyword>
<feature type="transmembrane region" description="Helical" evidence="9">
    <location>
        <begin position="630"/>
        <end position="647"/>
    </location>
</feature>
<evidence type="ECO:0000256" key="3">
    <source>
        <dbReference type="ARBA" id="ARBA00022989"/>
    </source>
</evidence>
<feature type="compositionally biased region" description="Basic and acidic residues" evidence="8">
    <location>
        <begin position="351"/>
        <end position="388"/>
    </location>
</feature>
<feature type="compositionally biased region" description="Polar residues" evidence="8">
    <location>
        <begin position="59"/>
        <end position="78"/>
    </location>
</feature>
<dbReference type="EMBL" id="QBIY01013482">
    <property type="protein sequence ID" value="RXN03432.1"/>
    <property type="molecule type" value="Genomic_DNA"/>
</dbReference>
<feature type="transmembrane region" description="Helical" evidence="9">
    <location>
        <begin position="715"/>
        <end position="734"/>
    </location>
</feature>